<dbReference type="InterPro" id="IPR035986">
    <property type="entry name" value="PKD_dom_sf"/>
</dbReference>
<keyword evidence="4" id="KW-1185">Reference proteome</keyword>
<dbReference type="RefSeq" id="WP_051549047.1">
    <property type="nucleotide sequence ID" value="NZ_FONH01000002.1"/>
</dbReference>
<reference evidence="4" key="1">
    <citation type="submission" date="2016-10" db="EMBL/GenBank/DDBJ databases">
        <authorList>
            <person name="Varghese N."/>
            <person name="Submissions S."/>
        </authorList>
    </citation>
    <scope>NUCLEOTIDE SEQUENCE [LARGE SCALE GENOMIC DNA]</scope>
    <source>
        <strain evidence="4">UNC178MFTsu3.1</strain>
    </source>
</reference>
<dbReference type="Proteomes" id="UP000199477">
    <property type="component" value="Unassembled WGS sequence"/>
</dbReference>
<accession>A0A1I1ZFE0</accession>
<sequence>MESLLDHYPVFEANQVLMSRHLNDAFDYLEQQERQTRSHLIGIGIACGLKIQLAGSAIALSKGCGVTSQGYLIVEPEDLTLTAYRPYTLPTDIDYPTFKSDGNPFAMWELFEDGVPNTTPLGSPAGFLDDKAVLLFLELKKEGLRTCSPNNCDDKGSQVTATVRRLLVARGDLDSIIAAANGLGSGLSEGDLIAAMSARLNLPDLRLRRFDVLNSNPVSSDDVYTAFLDMIRQGDLASATGQALSAAYAAFRPLLAADYAADPFTGFAAAYGFLDSAPGDTTQVKFLQYYADLFDDLLRAYDEFRWKGLELMCACCPDDGLFPRHLMLGLLHPENAANPDGYRQGFLPSPAVGNCEEEGAQLRQLFARIVAMCAGFTDQPKLPKANPSLPFDPQIRVTPSRRCCGEDALEGMAIPYYYAQPGSQPLYPLWSPVLTQRRRANQNLGYNADLYTPAAPDFVTDPLRYDLGSRDFLRIEGHLGKDYQSVLRSLLTMKSQYRLPIDVIALRTGAYDDSQPVDLSQEQARFQDLEALYDSLRGELRAQLAEGIMQLYNFTIPAINGLPLSTGGTPQLPLLKQYAPQFTYSANTIGAWYEHYLTRFENQGYIDVDQNAITSYAMLYLYCALFNGTSAPDQSAYPHVVAIYYSSKLAGILDPSLAALNYADFENKYQDLMALIRYLRSAAVHTVPADLAGFLPQDEFIDLCEGVLMGCKLDGIKAVRDEFQSRVGELKRLQFLSSFLQREPGIQHKAGVPLGGTFILVYHGDTTVNNFGLGQNLGLLQFPLELESRDARRAPMSAELSPRTGTARAMNIASSGIAGAVNTAPSADATADTSRLARAIGNLSANRNLIQNDDLHLVVDWLTGRTPVVTPTAPPGQGTRSDGDPAAAVIGKAVGELDAGTVIADFFLPYRLTGTGPGIQYVLPKVPPTFTVAVGCTEQNGTASVTIDAKGGVPPYDVAADGGAYQPLGAPLSLPVGNHSVTLRDAEGAETPAQGFTVTPPLTIGEPTFTCAGGNYTASATITGGTPPYEVNGQPAPSAMIVTAPTPSGATVEVTVQDSKGCAIGAQFTHECCTLPCGGASLNRNFRFFIPDPDTNPDNAYQAFNADGVVFTVEAETGKPVDLSQQVAKILVASKDQLTGAQFQKTVNGWMAAINKLIASTPGLAQPGKAQWLTLGYKPLSPGRFGVLTLEYFQCLKFDIELVSTWALPNDKQSMSFAYAPGGTSIKSGDSALNVPAFDGVSIDKCADAPKPVNLCPVPPEFGIQAQGPGSGSVGGTSEFSVNVSPPQSAMTYVWEAQGATPAMGSGPKFLTSFNTSGTRLVTVTAFNANGCSVMATVTVKVGGSTSGPPIIVPPPVRVAANTPVAKTPSVRKAATVKTAVAKTAVKKAAAKKTTATKTAVKKAATTKRTTPTRRGGK</sequence>
<keyword evidence="1" id="KW-0175">Coiled coil</keyword>
<evidence type="ECO:0000313" key="4">
    <source>
        <dbReference type="Proteomes" id="UP000199477"/>
    </source>
</evidence>
<name>A0A1I1ZFE0_9GAMM</name>
<evidence type="ECO:0008006" key="5">
    <source>
        <dbReference type="Google" id="ProtNLM"/>
    </source>
</evidence>
<dbReference type="SUPFAM" id="SSF49299">
    <property type="entry name" value="PKD domain"/>
    <property type="match status" value="1"/>
</dbReference>
<evidence type="ECO:0000256" key="2">
    <source>
        <dbReference type="SAM" id="MobiDB-lite"/>
    </source>
</evidence>
<gene>
    <name evidence="3" type="ORF">SAMN02799615_00705</name>
</gene>
<feature type="region of interest" description="Disordered" evidence="2">
    <location>
        <begin position="1392"/>
        <end position="1418"/>
    </location>
</feature>
<protein>
    <recommendedName>
        <fullName evidence="5">PKD domain-containing protein</fullName>
    </recommendedName>
</protein>
<organism evidence="3 4">
    <name type="scientific">Dyella marensis</name>
    <dbReference type="NCBI Taxonomy" id="500610"/>
    <lineage>
        <taxon>Bacteria</taxon>
        <taxon>Pseudomonadati</taxon>
        <taxon>Pseudomonadota</taxon>
        <taxon>Gammaproteobacteria</taxon>
        <taxon>Lysobacterales</taxon>
        <taxon>Rhodanobacteraceae</taxon>
        <taxon>Dyella</taxon>
    </lineage>
</organism>
<dbReference type="CDD" id="cd00146">
    <property type="entry name" value="PKD"/>
    <property type="match status" value="1"/>
</dbReference>
<feature type="coiled-coil region" evidence="1">
    <location>
        <begin position="519"/>
        <end position="546"/>
    </location>
</feature>
<dbReference type="Gene3D" id="2.60.40.10">
    <property type="entry name" value="Immunoglobulins"/>
    <property type="match status" value="1"/>
</dbReference>
<dbReference type="EMBL" id="FONH01000002">
    <property type="protein sequence ID" value="SFE30476.1"/>
    <property type="molecule type" value="Genomic_DNA"/>
</dbReference>
<proteinExistence type="predicted"/>
<evidence type="ECO:0000256" key="1">
    <source>
        <dbReference type="SAM" id="Coils"/>
    </source>
</evidence>
<dbReference type="STRING" id="500610.SAMN02799615_00705"/>
<feature type="compositionally biased region" description="Low complexity" evidence="2">
    <location>
        <begin position="1392"/>
        <end position="1410"/>
    </location>
</feature>
<evidence type="ECO:0000313" key="3">
    <source>
        <dbReference type="EMBL" id="SFE30476.1"/>
    </source>
</evidence>
<dbReference type="InterPro" id="IPR013783">
    <property type="entry name" value="Ig-like_fold"/>
</dbReference>